<evidence type="ECO:0000256" key="1">
    <source>
        <dbReference type="ARBA" id="ARBA00004141"/>
    </source>
</evidence>
<feature type="transmembrane region" description="Helical" evidence="6">
    <location>
        <begin position="71"/>
        <end position="90"/>
    </location>
</feature>
<keyword evidence="5 6" id="KW-0472">Membrane</keyword>
<evidence type="ECO:0000256" key="2">
    <source>
        <dbReference type="ARBA" id="ARBA00022692"/>
    </source>
</evidence>
<feature type="transmembrane region" description="Helical" evidence="6">
    <location>
        <begin position="102"/>
        <end position="121"/>
    </location>
</feature>
<evidence type="ECO:0000256" key="6">
    <source>
        <dbReference type="SAM" id="Phobius"/>
    </source>
</evidence>
<keyword evidence="2 6" id="KW-0812">Transmembrane</keyword>
<name>A0A975ENJ2_9RHOB</name>
<protein>
    <submittedName>
        <fullName evidence="7">Ceramidase domain-containing protein</fullName>
    </submittedName>
</protein>
<evidence type="ECO:0000256" key="5">
    <source>
        <dbReference type="ARBA" id="ARBA00023136"/>
    </source>
</evidence>
<comment type="subcellular location">
    <subcellularLocation>
        <location evidence="1">Membrane</location>
        <topology evidence="1">Multi-pass membrane protein</topology>
    </subcellularLocation>
</comment>
<gene>
    <name evidence="7" type="ORF">HZ995_12285</name>
</gene>
<feature type="transmembrane region" description="Helical" evidence="6">
    <location>
        <begin position="47"/>
        <end position="65"/>
    </location>
</feature>
<evidence type="ECO:0000313" key="8">
    <source>
        <dbReference type="Proteomes" id="UP000665026"/>
    </source>
</evidence>
<keyword evidence="4 6" id="KW-1133">Transmembrane helix</keyword>
<feature type="transmembrane region" description="Helical" evidence="6">
    <location>
        <begin position="158"/>
        <end position="175"/>
    </location>
</feature>
<evidence type="ECO:0000313" key="7">
    <source>
        <dbReference type="EMBL" id="QTN35254.1"/>
    </source>
</evidence>
<organism evidence="7 8">
    <name type="scientific">Cognatishimia activa</name>
    <dbReference type="NCBI Taxonomy" id="1715691"/>
    <lineage>
        <taxon>Bacteria</taxon>
        <taxon>Pseudomonadati</taxon>
        <taxon>Pseudomonadota</taxon>
        <taxon>Alphaproteobacteria</taxon>
        <taxon>Rhodobacterales</taxon>
        <taxon>Paracoccaceae</taxon>
        <taxon>Cognatishimia</taxon>
    </lineage>
</organism>
<evidence type="ECO:0000256" key="4">
    <source>
        <dbReference type="ARBA" id="ARBA00022989"/>
    </source>
</evidence>
<sequence>MDLTAQLDGYCERIDPSFWSEPVNAITNAAFLIAALYMWHRSRGLPNAQALCAVLFAIGVGSFLFHTYATTWAAIADVTPIAVYVLLYIFLATRDFWGQNTLTSLGAVLLFFPYAYVTVPLFEMLPILNVSAGYGPVPLLILIYAFGLRNRAPETARGLAIGATIILISLTFRSLDMPVCENLPLGTHFMWHILNGIALGWMIEVYRRHMLAQPAKQG</sequence>
<accession>A0A975ENJ2</accession>
<evidence type="ECO:0000256" key="3">
    <source>
        <dbReference type="ARBA" id="ARBA00022801"/>
    </source>
</evidence>
<dbReference type="GO" id="GO:0006672">
    <property type="term" value="P:ceramide metabolic process"/>
    <property type="evidence" value="ECO:0007669"/>
    <property type="project" value="InterPro"/>
</dbReference>
<reference evidence="7" key="1">
    <citation type="submission" date="2020-07" db="EMBL/GenBank/DDBJ databases">
        <title>Genome sequences of bacteria associated with the marine, planktonic diatom Thalassiosira profunda strain ECT2AJA-044.</title>
        <authorList>
            <person name="Gargas C.B."/>
            <person name="Roberts W.R."/>
            <person name="Alverson A.J."/>
        </authorList>
    </citation>
    <scope>NUCLEOTIDE SEQUENCE</scope>
    <source>
        <strain evidence="7">ECT2AJA-044</strain>
    </source>
</reference>
<proteinExistence type="predicted"/>
<keyword evidence="3" id="KW-0378">Hydrolase</keyword>
<dbReference type="KEGG" id="cact:HZ995_12285"/>
<feature type="transmembrane region" description="Helical" evidence="6">
    <location>
        <begin position="127"/>
        <end position="146"/>
    </location>
</feature>
<dbReference type="RefSeq" id="WP_209355941.1">
    <property type="nucleotide sequence ID" value="NZ_CP060010.1"/>
</dbReference>
<dbReference type="Pfam" id="PF05875">
    <property type="entry name" value="Ceramidase"/>
    <property type="match status" value="1"/>
</dbReference>
<feature type="transmembrane region" description="Helical" evidence="6">
    <location>
        <begin position="187"/>
        <end position="206"/>
    </location>
</feature>
<dbReference type="GO" id="GO:0016020">
    <property type="term" value="C:membrane"/>
    <property type="evidence" value="ECO:0007669"/>
    <property type="project" value="UniProtKB-SubCell"/>
</dbReference>
<dbReference type="GO" id="GO:0016811">
    <property type="term" value="F:hydrolase activity, acting on carbon-nitrogen (but not peptide) bonds, in linear amides"/>
    <property type="evidence" value="ECO:0007669"/>
    <property type="project" value="InterPro"/>
</dbReference>
<dbReference type="AlphaFoldDB" id="A0A975ENJ2"/>
<dbReference type="InterPro" id="IPR008901">
    <property type="entry name" value="ACER"/>
</dbReference>
<dbReference type="Proteomes" id="UP000665026">
    <property type="component" value="Chromosome"/>
</dbReference>
<dbReference type="EMBL" id="CP060010">
    <property type="protein sequence ID" value="QTN35254.1"/>
    <property type="molecule type" value="Genomic_DNA"/>
</dbReference>